<keyword evidence="4" id="KW-1185">Reference proteome</keyword>
<dbReference type="GeneID" id="92360448"/>
<dbReference type="RefSeq" id="XP_067062723.1">
    <property type="nucleotide sequence ID" value="XM_067206514.1"/>
</dbReference>
<feature type="compositionally biased region" description="Basic and acidic residues" evidence="2">
    <location>
        <begin position="1503"/>
        <end position="1539"/>
    </location>
</feature>
<protein>
    <submittedName>
        <fullName evidence="3">Uncharacterized protein</fullName>
    </submittedName>
</protein>
<sequence length="1550" mass="167316">MEAGQAPSSDVAPWWWTHRSIVEEAGPLDITADDAAASCLSAIAKQTADHVIAYESDLVAVIGAVHPVKQSAAATAPRHSSETSSSRSLYHDMKWDSVLLPLLTQLRKCMARAWEERAAEQADEAANDVKPASAVGAGRNGAKVTSVAHVGAVEVRRLRALQQQIYLAFFKAVLQGLSDGARGAAAREEGGGAEARDGAKITIADTAPAARALSLLLDSLLTHVLSFATSGAAAAPPHAEEGESTKLRRGHYRRALAAAGTHSVDWLTGMLPMYLRAAHQQQQCAHDGVANQDRVTPASDPAALIPSPALCLVSYIGAFVQGAGLQLAPSEQEAHLPCFTRKVHAEFGGQLQTLVQDAVARAEHVAAGAPGTDAAAVAADIRYAGDVLKVIVDTQLYSEDSVTEVGEEDCTAIYAALPHPPASRARTHQVEAPTRVDYSVAPLLTLTSYKACEQLLGLMSRWWVACEHMYRHARTSVATVAPLTEEEGSVAEEKQPQKAADGLAGGDDASRLTEVEEAWLGLRRQVMHFTLVLSTYAETTLLIVPYTALLADIFFASSPDGAVAPDAKQSALSLEAWKSCIRELHRVTHATQDGSYALLTHTTCGARRQLRLHHRHARDWSFPAVCFCCVMGCLNAPSADAHVPWDATAAGRDRQAQRTGAHILPLAFATVQQPLSVMQEHVLHLLLRGSDVTLSVRADAVVRDKFSAGEHGATPAASTGNTRVKTLTEEPLSAEQLVESCFPRHYRVLSALDQAMQYVLGRLQDVAIDSTADEETSDANVAQVWVPFHSLPSTLASFLGAALDEACVAHMHNTGDEVATSELLMFFAAVFRTLPSTVLPRVRAALETFLGEGGCNMIEYLRHHIVDQHRHGLAAFFLPPLRAMALDYAAAEDADVSLALTAKYPSGCAMAYAWELPRLYFWRAEDTPVKEAAWRAHSAAQRYLCELVMAAPATIATSAAPFLAILQETAAVVNRRCAEPHESAKVAAGMLWTRGLAIDVMASVFFGICRWCALQLSAFSSSLSSEAATTVIQQLCCPRQASAASPSPHAVAHPFLLSLHDRVKAHPGSSRVDAAEAEGAIINDSAEAVDSPNDASTPPAQRLLRSSHRWLSWFWACAYDEVDSAARAQTAAKRLLREFSAQWGSHAPTKTLLGIRAMVEQMKKEETSGVAAAVRELREVVGDDLNALLRLQQEREEAQNNRATAAASTLATEEEAMTASTTVDSAAAAGAVLKPATLREYLDQVHEALVQRARVSPMDGAVSAATLGHLLHVLSDAHLPITMSVQERQRMCQRFFFSLAHSLAECTLTEALSSVCCLRCVLQDIVLPYKKSFLTEACAARVYHRCFSDTEADAFRMVQHMYGDVIMAAQKIAQRSGILDEWKIVLVLQHLGDPLSLVRSTVEKLRSTVGKFTARRRGAVVDVITQQLAIVEKNAERTDRSVADDVHSLFTLHPPPPSSPSTAVTSSKAGVRAAAARTAASPAAAAPTERSSGSGLGSRKRSDRRERERHNEKDRKRSRDDSVGGGENLRKRSRKEDSKRHRSNFKRARH</sequence>
<comment type="caution">
    <text evidence="3">The sequence shown here is derived from an EMBL/GenBank/DDBJ whole genome shotgun (WGS) entry which is preliminary data.</text>
</comment>
<dbReference type="Proteomes" id="UP000674143">
    <property type="component" value="Chromosome 25"/>
</dbReference>
<feature type="region of interest" description="Disordered" evidence="2">
    <location>
        <begin position="484"/>
        <end position="508"/>
    </location>
</feature>
<feature type="compositionally biased region" description="Basic residues" evidence="2">
    <location>
        <begin position="1540"/>
        <end position="1550"/>
    </location>
</feature>
<gene>
    <name evidence="3" type="ORF">LSCM4_04530</name>
</gene>
<evidence type="ECO:0000256" key="1">
    <source>
        <dbReference type="SAM" id="Coils"/>
    </source>
</evidence>
<evidence type="ECO:0000313" key="4">
    <source>
        <dbReference type="Proteomes" id="UP000674143"/>
    </source>
</evidence>
<reference evidence="3 4" key="1">
    <citation type="submission" date="2021-02" db="EMBL/GenBank/DDBJ databases">
        <title>Leishmania (Mundinia) orientalis Genome sequencing and assembly.</title>
        <authorList>
            <person name="Almutairi H."/>
            <person name="Gatherer D."/>
        </authorList>
    </citation>
    <scope>NUCLEOTIDE SEQUENCE [LARGE SCALE GENOMIC DNA]</scope>
    <source>
        <strain evidence="3">LSCM4</strain>
    </source>
</reference>
<feature type="compositionally biased region" description="Low complexity" evidence="2">
    <location>
        <begin position="1472"/>
        <end position="1493"/>
    </location>
</feature>
<dbReference type="KEGG" id="loi:92360448"/>
<feature type="region of interest" description="Disordered" evidence="2">
    <location>
        <begin position="1448"/>
        <end position="1550"/>
    </location>
</feature>
<feature type="coiled-coil region" evidence="1">
    <location>
        <begin position="1181"/>
        <end position="1208"/>
    </location>
</feature>
<name>A0A836G8J3_9TRYP</name>
<evidence type="ECO:0000313" key="3">
    <source>
        <dbReference type="EMBL" id="KAG5477312.1"/>
    </source>
</evidence>
<proteinExistence type="predicted"/>
<dbReference type="EMBL" id="JAFHLR010000025">
    <property type="protein sequence ID" value="KAG5477312.1"/>
    <property type="molecule type" value="Genomic_DNA"/>
</dbReference>
<organism evidence="3 4">
    <name type="scientific">Leishmania orientalis</name>
    <dbReference type="NCBI Taxonomy" id="2249476"/>
    <lineage>
        <taxon>Eukaryota</taxon>
        <taxon>Discoba</taxon>
        <taxon>Euglenozoa</taxon>
        <taxon>Kinetoplastea</taxon>
        <taxon>Metakinetoplastina</taxon>
        <taxon>Trypanosomatida</taxon>
        <taxon>Trypanosomatidae</taxon>
        <taxon>Leishmaniinae</taxon>
        <taxon>Leishmania</taxon>
    </lineage>
</organism>
<accession>A0A836G8J3</accession>
<evidence type="ECO:0000256" key="2">
    <source>
        <dbReference type="SAM" id="MobiDB-lite"/>
    </source>
</evidence>
<keyword evidence="1" id="KW-0175">Coiled coil</keyword>